<reference evidence="3" key="1">
    <citation type="submission" date="2016-10" db="EMBL/GenBank/DDBJ databases">
        <authorList>
            <person name="Varghese N."/>
            <person name="Submissions S."/>
        </authorList>
    </citation>
    <scope>NUCLEOTIDE SEQUENCE [LARGE SCALE GENOMIC DNA]</scope>
    <source>
        <strain evidence="3">CGMCC 1.7062</strain>
    </source>
</reference>
<dbReference type="PANTHER" id="PTHR11012">
    <property type="entry name" value="PROTEIN KINASE-LIKE DOMAIN-CONTAINING"/>
    <property type="match status" value="1"/>
</dbReference>
<keyword evidence="2" id="KW-0418">Kinase</keyword>
<evidence type="ECO:0000313" key="2">
    <source>
        <dbReference type="EMBL" id="SEG72023.1"/>
    </source>
</evidence>
<dbReference type="AlphaFoldDB" id="A0A1H6CGU3"/>
<dbReference type="Proteomes" id="UP000236721">
    <property type="component" value="Unassembled WGS sequence"/>
</dbReference>
<feature type="domain" description="CHK kinase-like" evidence="1">
    <location>
        <begin position="128"/>
        <end position="285"/>
    </location>
</feature>
<dbReference type="EMBL" id="FNVG01000039">
    <property type="protein sequence ID" value="SEG72023.1"/>
    <property type="molecule type" value="Genomic_DNA"/>
</dbReference>
<dbReference type="InterPro" id="IPR002575">
    <property type="entry name" value="Aminoglycoside_PTrfase"/>
</dbReference>
<dbReference type="GO" id="GO:0016301">
    <property type="term" value="F:kinase activity"/>
    <property type="evidence" value="ECO:0007669"/>
    <property type="project" value="UniProtKB-KW"/>
</dbReference>
<evidence type="ECO:0000313" key="3">
    <source>
        <dbReference type="Proteomes" id="UP000236721"/>
    </source>
</evidence>
<proteinExistence type="predicted"/>
<keyword evidence="2" id="KW-0808">Transferase</keyword>
<dbReference type="Pfam" id="PF01636">
    <property type="entry name" value="APH"/>
    <property type="match status" value="1"/>
</dbReference>
<dbReference type="PANTHER" id="PTHR11012:SF30">
    <property type="entry name" value="PROTEIN KINASE-LIKE DOMAIN-CONTAINING"/>
    <property type="match status" value="1"/>
</dbReference>
<name>A0A1H6CGU3_9VIBR</name>
<dbReference type="Gene3D" id="3.90.1200.10">
    <property type="match status" value="1"/>
</dbReference>
<accession>A0A1H6CGU3</accession>
<evidence type="ECO:0000259" key="1">
    <source>
        <dbReference type="SMART" id="SM00587"/>
    </source>
</evidence>
<dbReference type="SMART" id="SM00587">
    <property type="entry name" value="CHK"/>
    <property type="match status" value="1"/>
</dbReference>
<gene>
    <name evidence="2" type="ORF">SAMN04488244_1394</name>
</gene>
<dbReference type="SUPFAM" id="SSF56112">
    <property type="entry name" value="Protein kinase-like (PK-like)"/>
    <property type="match status" value="1"/>
</dbReference>
<keyword evidence="3" id="KW-1185">Reference proteome</keyword>
<protein>
    <submittedName>
        <fullName evidence="2">Ecdysteroid kinase</fullName>
    </submittedName>
</protein>
<dbReference type="InterPro" id="IPR011009">
    <property type="entry name" value="Kinase-like_dom_sf"/>
</dbReference>
<organism evidence="2 3">
    <name type="scientific">Vibrio hangzhouensis</name>
    <dbReference type="NCBI Taxonomy" id="462991"/>
    <lineage>
        <taxon>Bacteria</taxon>
        <taxon>Pseudomonadati</taxon>
        <taxon>Pseudomonadota</taxon>
        <taxon>Gammaproteobacteria</taxon>
        <taxon>Vibrionales</taxon>
        <taxon>Vibrionaceae</taxon>
        <taxon>Vibrio</taxon>
    </lineage>
</organism>
<dbReference type="InterPro" id="IPR015897">
    <property type="entry name" value="CHK_kinase-like"/>
</dbReference>
<sequence length="339" mass="38629">MAHFSSLGRHTLNLLEFHLTPTIQQAIGPTSRVLACETIQGLWGGYGQLMRIKTDNPYRVSVIIKAIDLPEVPPADHPKGWSSQRSHLRKLKSYQVEFAWYQQYVPRMPQGWVPQCIAASTHEAHYELVLEDLKLAGCDRVVSPPTAMEIETVLTWLARFHAFWLGADSDGLWEQGTYWHLATRPDELAAMASGPYKDVAEVIDHVLRSNRYQTLVHGDAKLANFCFNHQGSVTRAVDFQYVGRGVGVKDVALFFASALDFSEPDLFIDDYLDHYFSQLQHFLSQYQPRVDSVNVCTEWRALFGLAWADYQRFLLGWSPQHPRVNEFTMALCNQAISKL</sequence>